<feature type="region of interest" description="Disordered" evidence="1">
    <location>
        <begin position="68"/>
        <end position="88"/>
    </location>
</feature>
<evidence type="ECO:0000313" key="3">
    <source>
        <dbReference type="Proteomes" id="UP000241818"/>
    </source>
</evidence>
<evidence type="ECO:0000256" key="1">
    <source>
        <dbReference type="SAM" id="MobiDB-lite"/>
    </source>
</evidence>
<keyword evidence="3" id="KW-1185">Reference proteome</keyword>
<feature type="region of interest" description="Disordered" evidence="1">
    <location>
        <begin position="119"/>
        <end position="210"/>
    </location>
</feature>
<reference evidence="2 3" key="1">
    <citation type="journal article" date="2018" name="New Phytol.">
        <title>Comparative genomics and transcriptomics depict ericoid mycorrhizal fungi as versatile saprotrophs and plant mutualists.</title>
        <authorList>
            <person name="Martino E."/>
            <person name="Morin E."/>
            <person name="Grelet G.A."/>
            <person name="Kuo A."/>
            <person name="Kohler A."/>
            <person name="Daghino S."/>
            <person name="Barry K.W."/>
            <person name="Cichocki N."/>
            <person name="Clum A."/>
            <person name="Dockter R.B."/>
            <person name="Hainaut M."/>
            <person name="Kuo R.C."/>
            <person name="LaButti K."/>
            <person name="Lindahl B.D."/>
            <person name="Lindquist E.A."/>
            <person name="Lipzen A."/>
            <person name="Khouja H.R."/>
            <person name="Magnuson J."/>
            <person name="Murat C."/>
            <person name="Ohm R.A."/>
            <person name="Singer S.W."/>
            <person name="Spatafora J.W."/>
            <person name="Wang M."/>
            <person name="Veneault-Fourrey C."/>
            <person name="Henrissat B."/>
            <person name="Grigoriev I.V."/>
            <person name="Martin F.M."/>
            <person name="Perotto S."/>
        </authorList>
    </citation>
    <scope>NUCLEOTIDE SEQUENCE [LARGE SCALE GENOMIC DNA]</scope>
    <source>
        <strain evidence="2 3">ATCC 22711</strain>
    </source>
</reference>
<feature type="compositionally biased region" description="Polar residues" evidence="1">
    <location>
        <begin position="119"/>
        <end position="132"/>
    </location>
</feature>
<sequence>MARPYKSQLEMIRQKALADGCTHAIFWEKWSATMTSVLQDNPTMSSDSQIYKAEKTFFEKHYKAFTASSAAKKQEPKKQEPARIQRPEIDLYRSGPQPVLAKAPETVFAPSLDIRTAESSGSQVVQFNNNNPPSQPDTLEPNHATCLSADAPAGSRSTTRPPAFPSQTTKSEINSPSKVNEKALTTIPSQSLSKEKAAGSQVKTEENTQGFSLRDEVGEIIDYLMADVWPPPTHKRALSPSMDDGGGAGVLGNKKRVKREEGE</sequence>
<dbReference type="EMBL" id="KZ679007">
    <property type="protein sequence ID" value="PSS25890.1"/>
    <property type="molecule type" value="Genomic_DNA"/>
</dbReference>
<protein>
    <submittedName>
        <fullName evidence="2">Uncharacterized protein</fullName>
    </submittedName>
</protein>
<feature type="region of interest" description="Disordered" evidence="1">
    <location>
        <begin position="231"/>
        <end position="263"/>
    </location>
</feature>
<dbReference type="GeneID" id="36571574"/>
<proteinExistence type="predicted"/>
<gene>
    <name evidence="2" type="ORF">M430DRAFT_16599</name>
</gene>
<dbReference type="Proteomes" id="UP000241818">
    <property type="component" value="Unassembled WGS sequence"/>
</dbReference>
<feature type="compositionally biased region" description="Polar residues" evidence="1">
    <location>
        <begin position="155"/>
        <end position="178"/>
    </location>
</feature>
<evidence type="ECO:0000313" key="2">
    <source>
        <dbReference type="EMBL" id="PSS25890.1"/>
    </source>
</evidence>
<accession>A0A2T3BC65</accession>
<feature type="compositionally biased region" description="Basic and acidic residues" evidence="1">
    <location>
        <begin position="72"/>
        <end position="88"/>
    </location>
</feature>
<dbReference type="RefSeq" id="XP_024724489.1">
    <property type="nucleotide sequence ID" value="XM_024863493.1"/>
</dbReference>
<dbReference type="InParanoid" id="A0A2T3BC65"/>
<name>A0A2T3BC65_AMORE</name>
<organism evidence="2 3">
    <name type="scientific">Amorphotheca resinae ATCC 22711</name>
    <dbReference type="NCBI Taxonomy" id="857342"/>
    <lineage>
        <taxon>Eukaryota</taxon>
        <taxon>Fungi</taxon>
        <taxon>Dikarya</taxon>
        <taxon>Ascomycota</taxon>
        <taxon>Pezizomycotina</taxon>
        <taxon>Leotiomycetes</taxon>
        <taxon>Helotiales</taxon>
        <taxon>Amorphothecaceae</taxon>
        <taxon>Amorphotheca</taxon>
    </lineage>
</organism>
<dbReference type="AlphaFoldDB" id="A0A2T3BC65"/>